<name>A0A6B8VFS5_9CORY</name>
<proteinExistence type="predicted"/>
<dbReference type="EMBL" id="CP046452">
    <property type="protein sequence ID" value="QGU01849.1"/>
    <property type="molecule type" value="Genomic_DNA"/>
</dbReference>
<feature type="domain" description="Methyltransferase" evidence="2">
    <location>
        <begin position="37"/>
        <end position="103"/>
    </location>
</feature>
<dbReference type="KEGG" id="ckw:CKALI_04855"/>
<dbReference type="Proteomes" id="UP000427071">
    <property type="component" value="Chromosome"/>
</dbReference>
<dbReference type="InterPro" id="IPR029063">
    <property type="entry name" value="SAM-dependent_MTases_sf"/>
</dbReference>
<dbReference type="PANTHER" id="PTHR43861:SF3">
    <property type="entry name" value="PUTATIVE (AFU_ORTHOLOGUE AFUA_2G14390)-RELATED"/>
    <property type="match status" value="1"/>
</dbReference>
<dbReference type="PANTHER" id="PTHR43861">
    <property type="entry name" value="TRANS-ACONITATE 2-METHYLTRANSFERASE-RELATED"/>
    <property type="match status" value="1"/>
</dbReference>
<dbReference type="GO" id="GO:0016740">
    <property type="term" value="F:transferase activity"/>
    <property type="evidence" value="ECO:0007669"/>
    <property type="project" value="UniProtKB-KW"/>
</dbReference>
<dbReference type="SUPFAM" id="SSF53335">
    <property type="entry name" value="S-adenosyl-L-methionine-dependent methyltransferases"/>
    <property type="match status" value="1"/>
</dbReference>
<dbReference type="RefSeq" id="WP_156192223.1">
    <property type="nucleotide sequence ID" value="NZ_CP046452.1"/>
</dbReference>
<reference evidence="4" key="1">
    <citation type="submission" date="2019-11" db="EMBL/GenBank/DDBJ databases">
        <title>Complete genome sequence of Corynebacterium kalinowskii 1959, a novel Corynebacterium species isolated from soil of a small paddock in Vilsendorf, Germany.</title>
        <authorList>
            <person name="Schaffert L."/>
            <person name="Ruwe M."/>
            <person name="Milse J."/>
            <person name="Hanuschka K."/>
            <person name="Ortseifen V."/>
            <person name="Droste J."/>
            <person name="Brandt D."/>
            <person name="Schlueter L."/>
            <person name="Kutter Y."/>
            <person name="Vinke S."/>
            <person name="Viehoefer P."/>
            <person name="Jacob L."/>
            <person name="Luebke N.-C."/>
            <person name="Schulte-Berndt E."/>
            <person name="Hain C."/>
            <person name="Linder M."/>
            <person name="Schmidt P."/>
            <person name="Wollenschlaeger L."/>
            <person name="Luttermann T."/>
            <person name="Thieme E."/>
            <person name="Hassa J."/>
            <person name="Haak M."/>
            <person name="Wittchen M."/>
            <person name="Mentz A."/>
            <person name="Persicke M."/>
            <person name="Busche T."/>
            <person name="Ruckert C."/>
        </authorList>
    </citation>
    <scope>NUCLEOTIDE SEQUENCE [LARGE SCALE GENOMIC DNA]</scope>
    <source>
        <strain evidence="4">1959</strain>
    </source>
</reference>
<dbReference type="InterPro" id="IPR041698">
    <property type="entry name" value="Methyltransf_25"/>
</dbReference>
<sequence>MNHNFEQLYASQDQVWSGNPNENLVKELQNARPGTALDIGCGEGADVKWLHDQGWEVTGIDPSATAIERSAQKCPEATLHVGTFEELELGTYDLIVASYVPLAKDAGRKLKECLNASGTLVLLHHEFPQHQAPEDYLMPHNAEELLGDEWDLEITKKQRAVQHGNGKHHKDDLLLTARVRGHAK</sequence>
<dbReference type="Pfam" id="PF13649">
    <property type="entry name" value="Methyltransf_25"/>
    <property type="match status" value="1"/>
</dbReference>
<evidence type="ECO:0000313" key="3">
    <source>
        <dbReference type="EMBL" id="QGU01849.1"/>
    </source>
</evidence>
<evidence type="ECO:0000313" key="4">
    <source>
        <dbReference type="Proteomes" id="UP000427071"/>
    </source>
</evidence>
<evidence type="ECO:0000259" key="2">
    <source>
        <dbReference type="Pfam" id="PF13649"/>
    </source>
</evidence>
<dbReference type="AlphaFoldDB" id="A0A6B8VFS5"/>
<dbReference type="Gene3D" id="3.40.50.150">
    <property type="entry name" value="Vaccinia Virus protein VP39"/>
    <property type="match status" value="1"/>
</dbReference>
<protein>
    <submittedName>
        <fullName evidence="3">Tellurite resistance protein TehB</fullName>
    </submittedName>
</protein>
<keyword evidence="4" id="KW-1185">Reference proteome</keyword>
<evidence type="ECO:0000256" key="1">
    <source>
        <dbReference type="ARBA" id="ARBA00022679"/>
    </source>
</evidence>
<gene>
    <name evidence="3" type="ORF">CKALI_04855</name>
</gene>
<accession>A0A6B8VFS5</accession>
<dbReference type="CDD" id="cd02440">
    <property type="entry name" value="AdoMet_MTases"/>
    <property type="match status" value="1"/>
</dbReference>
<keyword evidence="1" id="KW-0808">Transferase</keyword>
<organism evidence="3 4">
    <name type="scientific">Corynebacterium kalinowskii</name>
    <dbReference type="NCBI Taxonomy" id="2675216"/>
    <lineage>
        <taxon>Bacteria</taxon>
        <taxon>Bacillati</taxon>
        <taxon>Actinomycetota</taxon>
        <taxon>Actinomycetes</taxon>
        <taxon>Mycobacteriales</taxon>
        <taxon>Corynebacteriaceae</taxon>
        <taxon>Corynebacterium</taxon>
    </lineage>
</organism>